<keyword evidence="3" id="KW-0731">Sigma factor</keyword>
<dbReference type="CDD" id="cd06171">
    <property type="entry name" value="Sigma70_r4"/>
    <property type="match status" value="1"/>
</dbReference>
<comment type="similarity">
    <text evidence="1">Belongs to the sigma-70 factor family. ECF subfamily.</text>
</comment>
<dbReference type="InterPro" id="IPR013325">
    <property type="entry name" value="RNA_pol_sigma_r2"/>
</dbReference>
<gene>
    <name evidence="7" type="ORF">Q361_101201</name>
</gene>
<comment type="caution">
    <text evidence="7">The sequence shown here is derived from an EMBL/GenBank/DDBJ whole genome shotgun (WGS) entry which is preliminary data.</text>
</comment>
<evidence type="ECO:0000256" key="4">
    <source>
        <dbReference type="ARBA" id="ARBA00023163"/>
    </source>
</evidence>
<dbReference type="InterPro" id="IPR013324">
    <property type="entry name" value="RNA_pol_sigma_r3/r4-like"/>
</dbReference>
<evidence type="ECO:0000256" key="3">
    <source>
        <dbReference type="ARBA" id="ARBA00023082"/>
    </source>
</evidence>
<dbReference type="Pfam" id="PF08281">
    <property type="entry name" value="Sigma70_r4_2"/>
    <property type="match status" value="1"/>
</dbReference>
<evidence type="ECO:0000259" key="6">
    <source>
        <dbReference type="Pfam" id="PF08281"/>
    </source>
</evidence>
<dbReference type="GO" id="GO:0006352">
    <property type="term" value="P:DNA-templated transcription initiation"/>
    <property type="evidence" value="ECO:0007669"/>
    <property type="project" value="InterPro"/>
</dbReference>
<dbReference type="GO" id="GO:0016987">
    <property type="term" value="F:sigma factor activity"/>
    <property type="evidence" value="ECO:0007669"/>
    <property type="project" value="UniProtKB-KW"/>
</dbReference>
<keyword evidence="2" id="KW-0805">Transcription regulation</keyword>
<sequence length="183" mass="21722">MSLEQLINDCKKNNIKAQEQLYKHYAPKLFSVCLKYAHDYNEAQDYLQESFITIFQKIDQFEFKGSFDGWAKKIVVNHILQQFRKNNKWVLIDENLVEDYEEIELEIEENISMDFLMKIIQELPERYRMVFNLYVFENYSHNEIASALGITSGTSKSNLARARMILKEKIENNKGNFRLSSVK</sequence>
<dbReference type="InterPro" id="IPR013249">
    <property type="entry name" value="RNA_pol_sigma70_r4_t2"/>
</dbReference>
<protein>
    <submittedName>
        <fullName evidence="7">RNA polymerase sigma-70 factor (ECF subfamily)</fullName>
    </submittedName>
</protein>
<name>A0A2S4NBK9_9FLAO</name>
<accession>A0A2S4NBK9</accession>
<dbReference type="PANTHER" id="PTHR43133:SF46">
    <property type="entry name" value="RNA POLYMERASE SIGMA-70 FACTOR ECF SUBFAMILY"/>
    <property type="match status" value="1"/>
</dbReference>
<evidence type="ECO:0000313" key="8">
    <source>
        <dbReference type="Proteomes" id="UP000237056"/>
    </source>
</evidence>
<dbReference type="OrthoDB" id="1056775at2"/>
<evidence type="ECO:0000259" key="5">
    <source>
        <dbReference type="Pfam" id="PF04542"/>
    </source>
</evidence>
<dbReference type="NCBIfam" id="TIGR02937">
    <property type="entry name" value="sigma70-ECF"/>
    <property type="match status" value="1"/>
</dbReference>
<evidence type="ECO:0000313" key="7">
    <source>
        <dbReference type="EMBL" id="POS03096.1"/>
    </source>
</evidence>
<dbReference type="InterPro" id="IPR014284">
    <property type="entry name" value="RNA_pol_sigma-70_dom"/>
</dbReference>
<keyword evidence="4" id="KW-0804">Transcription</keyword>
<dbReference type="GO" id="GO:0003677">
    <property type="term" value="F:DNA binding"/>
    <property type="evidence" value="ECO:0007669"/>
    <property type="project" value="InterPro"/>
</dbReference>
<dbReference type="SUPFAM" id="SSF88946">
    <property type="entry name" value="Sigma2 domain of RNA polymerase sigma factors"/>
    <property type="match status" value="1"/>
</dbReference>
<feature type="domain" description="RNA polymerase sigma-70 region 2" evidence="5">
    <location>
        <begin position="21"/>
        <end position="87"/>
    </location>
</feature>
<dbReference type="PANTHER" id="PTHR43133">
    <property type="entry name" value="RNA POLYMERASE ECF-TYPE SIGMA FACTO"/>
    <property type="match status" value="1"/>
</dbReference>
<dbReference type="RefSeq" id="WP_103724837.1">
    <property type="nucleotide sequence ID" value="NZ_PQNY01000001.1"/>
</dbReference>
<reference evidence="7 8" key="1">
    <citation type="submission" date="2018-01" db="EMBL/GenBank/DDBJ databases">
        <title>Genomic Encyclopedia of Type Strains, Phase I: the one thousand microbial genomes (KMG-I) project.</title>
        <authorList>
            <person name="Goeker M."/>
        </authorList>
    </citation>
    <scope>NUCLEOTIDE SEQUENCE [LARGE SCALE GENOMIC DNA]</scope>
    <source>
        <strain evidence="7 8">DSM 17960</strain>
    </source>
</reference>
<organism evidence="7 8">
    <name type="scientific">Flavobacterium croceum DSM 17960</name>
    <dbReference type="NCBI Taxonomy" id="1121886"/>
    <lineage>
        <taxon>Bacteria</taxon>
        <taxon>Pseudomonadati</taxon>
        <taxon>Bacteroidota</taxon>
        <taxon>Flavobacteriia</taxon>
        <taxon>Flavobacteriales</taxon>
        <taxon>Flavobacteriaceae</taxon>
        <taxon>Flavobacterium</taxon>
    </lineage>
</organism>
<evidence type="ECO:0000256" key="2">
    <source>
        <dbReference type="ARBA" id="ARBA00023015"/>
    </source>
</evidence>
<evidence type="ECO:0000256" key="1">
    <source>
        <dbReference type="ARBA" id="ARBA00010641"/>
    </source>
</evidence>
<dbReference type="Gene3D" id="1.10.10.10">
    <property type="entry name" value="Winged helix-like DNA-binding domain superfamily/Winged helix DNA-binding domain"/>
    <property type="match status" value="1"/>
</dbReference>
<proteinExistence type="inferred from homology"/>
<dbReference type="Proteomes" id="UP000237056">
    <property type="component" value="Unassembled WGS sequence"/>
</dbReference>
<dbReference type="SUPFAM" id="SSF88659">
    <property type="entry name" value="Sigma3 and sigma4 domains of RNA polymerase sigma factors"/>
    <property type="match status" value="1"/>
</dbReference>
<keyword evidence="8" id="KW-1185">Reference proteome</keyword>
<dbReference type="InterPro" id="IPR039425">
    <property type="entry name" value="RNA_pol_sigma-70-like"/>
</dbReference>
<dbReference type="EMBL" id="PQNY01000001">
    <property type="protein sequence ID" value="POS03096.1"/>
    <property type="molecule type" value="Genomic_DNA"/>
</dbReference>
<dbReference type="InterPro" id="IPR036388">
    <property type="entry name" value="WH-like_DNA-bd_sf"/>
</dbReference>
<feature type="domain" description="RNA polymerase sigma factor 70 region 4 type 2" evidence="6">
    <location>
        <begin position="116"/>
        <end position="164"/>
    </location>
</feature>
<dbReference type="AlphaFoldDB" id="A0A2S4NBK9"/>
<dbReference type="InterPro" id="IPR007627">
    <property type="entry name" value="RNA_pol_sigma70_r2"/>
</dbReference>
<dbReference type="Gene3D" id="1.10.1740.10">
    <property type="match status" value="1"/>
</dbReference>
<dbReference type="Pfam" id="PF04542">
    <property type="entry name" value="Sigma70_r2"/>
    <property type="match status" value="1"/>
</dbReference>